<proteinExistence type="predicted"/>
<accession>A0A3B0WS10</accession>
<evidence type="ECO:0000313" key="1">
    <source>
        <dbReference type="EMBL" id="VAW55253.1"/>
    </source>
</evidence>
<dbReference type="AlphaFoldDB" id="A0A3B0WS10"/>
<name>A0A3B0WS10_9ZZZZ</name>
<protein>
    <submittedName>
        <fullName evidence="1">Uncharacterized protein</fullName>
    </submittedName>
</protein>
<gene>
    <name evidence="1" type="ORF">MNBD_GAMMA07-2760</name>
</gene>
<dbReference type="EMBL" id="UOFF01000086">
    <property type="protein sequence ID" value="VAW55253.1"/>
    <property type="molecule type" value="Genomic_DNA"/>
</dbReference>
<sequence>MEQSIKLRGELSPPDYRKRRFLVAATTVI</sequence>
<organism evidence="1">
    <name type="scientific">hydrothermal vent metagenome</name>
    <dbReference type="NCBI Taxonomy" id="652676"/>
    <lineage>
        <taxon>unclassified sequences</taxon>
        <taxon>metagenomes</taxon>
        <taxon>ecological metagenomes</taxon>
    </lineage>
</organism>
<feature type="non-terminal residue" evidence="1">
    <location>
        <position position="29"/>
    </location>
</feature>
<reference evidence="1" key="1">
    <citation type="submission" date="2018-06" db="EMBL/GenBank/DDBJ databases">
        <authorList>
            <person name="Zhirakovskaya E."/>
        </authorList>
    </citation>
    <scope>NUCLEOTIDE SEQUENCE</scope>
</reference>